<proteinExistence type="predicted"/>
<accession>A0A7R9HNB6</accession>
<dbReference type="EMBL" id="OB793823">
    <property type="protein sequence ID" value="CAD7428681.1"/>
    <property type="molecule type" value="Genomic_DNA"/>
</dbReference>
<evidence type="ECO:0000256" key="1">
    <source>
        <dbReference type="SAM" id="Phobius"/>
    </source>
</evidence>
<gene>
    <name evidence="2" type="ORF">TMSB3V08_LOCUS5475</name>
</gene>
<name>A0A7R9HNB6_9NEOP</name>
<dbReference type="AlphaFoldDB" id="A0A7R9HNB6"/>
<protein>
    <submittedName>
        <fullName evidence="2">Uncharacterized protein</fullName>
    </submittedName>
</protein>
<keyword evidence="1" id="KW-1133">Transmembrane helix</keyword>
<evidence type="ECO:0000313" key="2">
    <source>
        <dbReference type="EMBL" id="CAD7428681.1"/>
    </source>
</evidence>
<reference evidence="2" key="1">
    <citation type="submission" date="2020-11" db="EMBL/GenBank/DDBJ databases">
        <authorList>
            <person name="Tran Van P."/>
        </authorList>
    </citation>
    <scope>NUCLEOTIDE SEQUENCE</scope>
</reference>
<keyword evidence="1" id="KW-0812">Transmembrane</keyword>
<organism evidence="2">
    <name type="scientific">Timema monikensis</name>
    <dbReference type="NCBI Taxonomy" id="170555"/>
    <lineage>
        <taxon>Eukaryota</taxon>
        <taxon>Metazoa</taxon>
        <taxon>Ecdysozoa</taxon>
        <taxon>Arthropoda</taxon>
        <taxon>Hexapoda</taxon>
        <taxon>Insecta</taxon>
        <taxon>Pterygota</taxon>
        <taxon>Neoptera</taxon>
        <taxon>Polyneoptera</taxon>
        <taxon>Phasmatodea</taxon>
        <taxon>Timematodea</taxon>
        <taxon>Timematoidea</taxon>
        <taxon>Timematidae</taxon>
        <taxon>Timema</taxon>
    </lineage>
</organism>
<keyword evidence="1" id="KW-0472">Membrane</keyword>
<sequence>MGASPASLKPQTRLQLRFPPTIQGGCCVAGWVLCLASALMVEVPNHASSVQGEVKIPRGSTTAPEFRRCPDLRGSLVVETEAEVVSIRVGNTPGFFLAEEPKRATSPRSLTLGAAGRALVGRADLRALAGRADIWRCNGEGVCFGFISSIIGVAISGVILFVSDQWCLTN</sequence>
<feature type="transmembrane region" description="Helical" evidence="1">
    <location>
        <begin position="141"/>
        <end position="162"/>
    </location>
</feature>